<accession>A0ABM0X1F4</accession>
<keyword evidence="3" id="KW-0223">Dioxygenase</keyword>
<dbReference type="PANTHER" id="PTHR24014:SF4">
    <property type="entry name" value="2-OXOGLUTARATE AND IRON-DEPENDENT OXYGENASE DOMAIN-CONTAINING PROTEIN 2"/>
    <property type="match status" value="1"/>
</dbReference>
<sequence length="615" mass="71080">MNEEVDDSHPTVKADVAMNEEITTNEAADESNTEIDEEAVVAANTLLDIFRQQSKLLKVVYPSTFQHQCALVGCTLSRESGMVYCCVWHQDLASKLSKEDVSLHCFGGFTNPAARNLTCAAAVRLKRQNIDVGIPEFDNEDIFTTYPWDQPELFTIPHPRPNRAWLFFHKRPSIYKHINKVLGIHWKADRLKSFRMDDEEVIATKTLTLRFDKTGSEDVKHAQQGTWTLHHYEYEGVSLYCLTYVMGDNMSENKKGKDDSDKEEEDKTHKEDPKEDPKEDKTGKPKQGKGNKRNQDQEKRRRTTNKSSPATAIPEVTMDSLLTKFQDFVVTVPGWLVNTENAGFHANTDAKPEAKLRKNYRENIISSYELCYRGWSNFDPKLFLLPSFLEAITEASFRRINSQAYPSVFVFQMFQHDFFEKLMVEAETFRKWVQEKNYRIRRLNNTSNYGVVLGNFGLDIFFNKLMQDFIFPLCKVFFHEVRGAMFDSHYGFFIEYGDDRDAELDLHMDESEITLNVCLKKQFEGGEIFFGGTRCKKHMTTKFKAEEMFRYTHLPGQAILHRGRHCHGVNTTRTPCYRATIIFSGKFFDFGGKKILAGNFLAGKYLTDTVYEFVT</sequence>
<dbReference type="PANTHER" id="PTHR24014">
    <property type="entry name" value="2-OXOGLUTARATE AND IRON-DEPENDENT OXYGENASE DOMAIN-CONTAINING PROTEIN 2"/>
    <property type="match status" value="1"/>
</dbReference>
<feature type="region of interest" description="Disordered" evidence="5">
    <location>
        <begin position="252"/>
        <end position="312"/>
    </location>
</feature>
<dbReference type="Proteomes" id="UP000694864">
    <property type="component" value="Chromosome 17"/>
</dbReference>
<evidence type="ECO:0000256" key="5">
    <source>
        <dbReference type="SAM" id="MobiDB-lite"/>
    </source>
</evidence>
<dbReference type="RefSeq" id="XP_010479196.2">
    <property type="nucleotide sequence ID" value="XM_010480894.2"/>
</dbReference>
<evidence type="ECO:0000259" key="6">
    <source>
        <dbReference type="SMART" id="SM00702"/>
    </source>
</evidence>
<dbReference type="Pfam" id="PF25238">
    <property type="entry name" value="OGFOD2-like"/>
    <property type="match status" value="1"/>
</dbReference>
<proteinExistence type="predicted"/>
<gene>
    <name evidence="8" type="primary">LOC104758083</name>
</gene>
<keyword evidence="4" id="KW-0560">Oxidoreductase</keyword>
<dbReference type="InterPro" id="IPR006620">
    <property type="entry name" value="Pro_4_hyd_alph"/>
</dbReference>
<feature type="compositionally biased region" description="Basic and acidic residues" evidence="5">
    <location>
        <begin position="252"/>
        <end position="283"/>
    </location>
</feature>
<comment type="cofactor">
    <cofactor evidence="1">
        <name>L-ascorbate</name>
        <dbReference type="ChEBI" id="CHEBI:38290"/>
    </cofactor>
</comment>
<reference evidence="8" key="2">
    <citation type="submission" date="2025-08" db="UniProtKB">
        <authorList>
            <consortium name="RefSeq"/>
        </authorList>
    </citation>
    <scope>IDENTIFICATION</scope>
    <source>
        <tissue evidence="8">Leaf</tissue>
    </source>
</reference>
<evidence type="ECO:0000313" key="7">
    <source>
        <dbReference type="Proteomes" id="UP000694864"/>
    </source>
</evidence>
<reference evidence="7" key="1">
    <citation type="journal article" date="2014" name="Nat. Commun.">
        <title>The emerging biofuel crop Camelina sativa retains a highly undifferentiated hexaploid genome structure.</title>
        <authorList>
            <person name="Kagale S."/>
            <person name="Koh C."/>
            <person name="Nixon J."/>
            <person name="Bollina V."/>
            <person name="Clarke W.E."/>
            <person name="Tuteja R."/>
            <person name="Spillane C."/>
            <person name="Robinson S.J."/>
            <person name="Links M.G."/>
            <person name="Clarke C."/>
            <person name="Higgins E.E."/>
            <person name="Huebert T."/>
            <person name="Sharpe A.G."/>
            <person name="Parkin I.A."/>
        </authorList>
    </citation>
    <scope>NUCLEOTIDE SEQUENCE [LARGE SCALE GENOMIC DNA]</scope>
    <source>
        <strain evidence="7">cv. DH55</strain>
    </source>
</reference>
<keyword evidence="7" id="KW-1185">Reference proteome</keyword>
<evidence type="ECO:0000256" key="1">
    <source>
        <dbReference type="ARBA" id="ARBA00001961"/>
    </source>
</evidence>
<evidence type="ECO:0000313" key="8">
    <source>
        <dbReference type="RefSeq" id="XP_010479196.2"/>
    </source>
</evidence>
<evidence type="ECO:0000256" key="3">
    <source>
        <dbReference type="ARBA" id="ARBA00022964"/>
    </source>
</evidence>
<dbReference type="SMART" id="SM00702">
    <property type="entry name" value="P4Hc"/>
    <property type="match status" value="1"/>
</dbReference>
<evidence type="ECO:0000256" key="2">
    <source>
        <dbReference type="ARBA" id="ARBA00022896"/>
    </source>
</evidence>
<keyword evidence="2" id="KW-0847">Vitamin C</keyword>
<protein>
    <submittedName>
        <fullName evidence="8">Uncharacterized protein LOC104758083</fullName>
    </submittedName>
</protein>
<evidence type="ECO:0000256" key="4">
    <source>
        <dbReference type="ARBA" id="ARBA00023002"/>
    </source>
</evidence>
<dbReference type="GeneID" id="104758083"/>
<feature type="domain" description="Prolyl 4-hydroxylase alpha subunit" evidence="6">
    <location>
        <begin position="406"/>
        <end position="588"/>
    </location>
</feature>
<name>A0ABM0X1F4_CAMSA</name>
<organism evidence="7 8">
    <name type="scientific">Camelina sativa</name>
    <name type="common">False flax</name>
    <name type="synonym">Myagrum sativum</name>
    <dbReference type="NCBI Taxonomy" id="90675"/>
    <lineage>
        <taxon>Eukaryota</taxon>
        <taxon>Viridiplantae</taxon>
        <taxon>Streptophyta</taxon>
        <taxon>Embryophyta</taxon>
        <taxon>Tracheophyta</taxon>
        <taxon>Spermatophyta</taxon>
        <taxon>Magnoliopsida</taxon>
        <taxon>eudicotyledons</taxon>
        <taxon>Gunneridae</taxon>
        <taxon>Pentapetalae</taxon>
        <taxon>rosids</taxon>
        <taxon>malvids</taxon>
        <taxon>Brassicales</taxon>
        <taxon>Brassicaceae</taxon>
        <taxon>Camelineae</taxon>
        <taxon>Camelina</taxon>
    </lineage>
</organism>